<dbReference type="OrthoDB" id="7342920at2"/>
<dbReference type="AlphaFoldDB" id="A0A5S5DQ05"/>
<dbReference type="Pfam" id="PF07661">
    <property type="entry name" value="MORN_2"/>
    <property type="match status" value="2"/>
</dbReference>
<evidence type="ECO:0000313" key="1">
    <source>
        <dbReference type="EMBL" id="TYP96769.1"/>
    </source>
</evidence>
<reference evidence="1 2" key="1">
    <citation type="submission" date="2019-07" db="EMBL/GenBank/DDBJ databases">
        <title>Genomic Encyclopedia of Type Strains, Phase IV (KMG-IV): sequencing the most valuable type-strain genomes for metagenomic binning, comparative biology and taxonomic classification.</title>
        <authorList>
            <person name="Goeker M."/>
        </authorList>
    </citation>
    <scope>NUCLEOTIDE SEQUENCE [LARGE SCALE GENOMIC DNA]</scope>
    <source>
        <strain evidence="1 2">DSM 18961</strain>
    </source>
</reference>
<name>A0A5S5DQ05_9FLAO</name>
<dbReference type="Proteomes" id="UP000323136">
    <property type="component" value="Unassembled WGS sequence"/>
</dbReference>
<keyword evidence="2" id="KW-1185">Reference proteome</keyword>
<comment type="caution">
    <text evidence="1">The sequence shown here is derived from an EMBL/GenBank/DDBJ whole genome shotgun (WGS) entry which is preliminary data.</text>
</comment>
<dbReference type="InterPro" id="IPR011652">
    <property type="entry name" value="MORN_2"/>
</dbReference>
<dbReference type="Gene3D" id="3.90.930.1">
    <property type="match status" value="1"/>
</dbReference>
<accession>A0A5S5DQ05</accession>
<sequence>MKKVLLLFAIFFSLKSFSQKDSIVNFLDKNGSITKNKQEAHSFEIITKKAGSLWFVRSYNRNGKIFRQGHYKNKNLKKPLGQFITYFKNGKPSHIEHYDLKGHKKGKTEGWFHNGNKNYEGIYDGNKKEGVWKYYHFTGGLASRVYYKNDSVLKVIEIDDRGGQKKYREAQNKKAQFKGGKKKFAEKIKKLSKSINYTVKGKVHVSFFVGIDGKISDVEIDEKLPEMLHNQIVNYFKSIKGWSPAENFHRKHPVYYSIPLNFRS</sequence>
<protein>
    <submittedName>
        <fullName evidence="1">MORN repeat protein</fullName>
    </submittedName>
</protein>
<proteinExistence type="predicted"/>
<dbReference type="EMBL" id="VNIA01000006">
    <property type="protein sequence ID" value="TYP96769.1"/>
    <property type="molecule type" value="Genomic_DNA"/>
</dbReference>
<organism evidence="1 2">
    <name type="scientific">Tenacibaculum adriaticum</name>
    <dbReference type="NCBI Taxonomy" id="413713"/>
    <lineage>
        <taxon>Bacteria</taxon>
        <taxon>Pseudomonadati</taxon>
        <taxon>Bacteroidota</taxon>
        <taxon>Flavobacteriia</taxon>
        <taxon>Flavobacteriales</taxon>
        <taxon>Flavobacteriaceae</taxon>
        <taxon>Tenacibaculum</taxon>
    </lineage>
</organism>
<dbReference type="SUPFAM" id="SSF82185">
    <property type="entry name" value="Histone H3 K4-specific methyltransferase SET7/9 N-terminal domain"/>
    <property type="match status" value="1"/>
</dbReference>
<dbReference type="RefSeq" id="WP_148871070.1">
    <property type="nucleotide sequence ID" value="NZ_VNIA01000006.1"/>
</dbReference>
<gene>
    <name evidence="1" type="ORF">C7447_10668</name>
</gene>
<evidence type="ECO:0000313" key="2">
    <source>
        <dbReference type="Proteomes" id="UP000323136"/>
    </source>
</evidence>